<reference evidence="3" key="1">
    <citation type="journal article" date="2020" name="Stud. Mycol.">
        <title>101 Dothideomycetes genomes: A test case for predicting lifestyles and emergence of pathogens.</title>
        <authorList>
            <person name="Haridas S."/>
            <person name="Albert R."/>
            <person name="Binder M."/>
            <person name="Bloem J."/>
            <person name="LaButti K."/>
            <person name="Salamov A."/>
            <person name="Andreopoulos B."/>
            <person name="Baker S."/>
            <person name="Barry K."/>
            <person name="Bills G."/>
            <person name="Bluhm B."/>
            <person name="Cannon C."/>
            <person name="Castanera R."/>
            <person name="Culley D."/>
            <person name="Daum C."/>
            <person name="Ezra D."/>
            <person name="Gonzalez J."/>
            <person name="Henrissat B."/>
            <person name="Kuo A."/>
            <person name="Liang C."/>
            <person name="Lipzen A."/>
            <person name="Lutzoni F."/>
            <person name="Magnuson J."/>
            <person name="Mondo S."/>
            <person name="Nolan M."/>
            <person name="Ohm R."/>
            <person name="Pangilinan J."/>
            <person name="Park H.-J."/>
            <person name="Ramirez L."/>
            <person name="Alfaro M."/>
            <person name="Sun H."/>
            <person name="Tritt A."/>
            <person name="Yoshinaga Y."/>
            <person name="Zwiers L.-H."/>
            <person name="Turgeon B."/>
            <person name="Goodwin S."/>
            <person name="Spatafora J."/>
            <person name="Crous P."/>
            <person name="Grigoriev I."/>
        </authorList>
    </citation>
    <scope>NUCLEOTIDE SEQUENCE [LARGE SCALE GENOMIC DNA]</scope>
    <source>
        <strain evidence="3">CBS 304.66</strain>
    </source>
</reference>
<organism evidence="2 3">
    <name type="scientific">Lojkania enalia</name>
    <dbReference type="NCBI Taxonomy" id="147567"/>
    <lineage>
        <taxon>Eukaryota</taxon>
        <taxon>Fungi</taxon>
        <taxon>Dikarya</taxon>
        <taxon>Ascomycota</taxon>
        <taxon>Pezizomycotina</taxon>
        <taxon>Dothideomycetes</taxon>
        <taxon>Pleosporomycetidae</taxon>
        <taxon>Pleosporales</taxon>
        <taxon>Pleosporales incertae sedis</taxon>
        <taxon>Lojkania</taxon>
    </lineage>
</organism>
<dbReference type="GO" id="GO:0016616">
    <property type="term" value="F:oxidoreductase activity, acting on the CH-OH group of donors, NAD or NADP as acceptor"/>
    <property type="evidence" value="ECO:0007669"/>
    <property type="project" value="TreeGrafter"/>
</dbReference>
<dbReference type="PRINTS" id="PR00081">
    <property type="entry name" value="GDHRDH"/>
</dbReference>
<dbReference type="GO" id="GO:0006633">
    <property type="term" value="P:fatty acid biosynthetic process"/>
    <property type="evidence" value="ECO:0007669"/>
    <property type="project" value="TreeGrafter"/>
</dbReference>
<dbReference type="CDD" id="cd05233">
    <property type="entry name" value="SDR_c"/>
    <property type="match status" value="1"/>
</dbReference>
<dbReference type="InterPro" id="IPR002347">
    <property type="entry name" value="SDR_fam"/>
</dbReference>
<dbReference type="AlphaFoldDB" id="A0A9P4K705"/>
<dbReference type="PANTHER" id="PTHR42760:SF127">
    <property type="entry name" value="3-KETOACYL-ACYL CARRIER PROTEIN REDUCTASE-RELATED"/>
    <property type="match status" value="1"/>
</dbReference>
<sequence length="199" mass="20881">MAPKPLKGEITLVTSATGGIGRAIYLALASQSCAIFAHDNADRDGAINLKQSIEQEYNKQRNRICNPTILINNTSSTAGHSSISYISSGPLKTPSAHGASTAAPLFISSVAGFTGGVVGPHYASSKPALHGKGITVNGVASALIERTKMLPDSSKQLARKIPISRLSMPEEAAKTVPWTMKTSYVTNKVTEVDGGMFPQ</sequence>
<accession>A0A9P4K705</accession>
<dbReference type="PROSITE" id="PS51257">
    <property type="entry name" value="PROKAR_LIPOPROTEIN"/>
    <property type="match status" value="1"/>
</dbReference>
<comment type="similarity">
    <text evidence="1">Belongs to the short-chain dehydrogenases/reductases (SDR) family.</text>
</comment>
<dbReference type="EMBL" id="ML986628">
    <property type="protein sequence ID" value="KAF2263273.1"/>
    <property type="molecule type" value="Genomic_DNA"/>
</dbReference>
<dbReference type="SUPFAM" id="SSF51735">
    <property type="entry name" value="NAD(P)-binding Rossmann-fold domains"/>
    <property type="match status" value="1"/>
</dbReference>
<dbReference type="PANTHER" id="PTHR42760">
    <property type="entry name" value="SHORT-CHAIN DEHYDROGENASES/REDUCTASES FAMILY MEMBER"/>
    <property type="match status" value="1"/>
</dbReference>
<dbReference type="OrthoDB" id="417891at2759"/>
<evidence type="ECO:0000256" key="1">
    <source>
        <dbReference type="ARBA" id="ARBA00006484"/>
    </source>
</evidence>
<protein>
    <submittedName>
        <fullName evidence="2">NAD(P)-binding protein</fullName>
    </submittedName>
</protein>
<name>A0A9P4K705_9PLEO</name>
<evidence type="ECO:0000313" key="3">
    <source>
        <dbReference type="Proteomes" id="UP000800093"/>
    </source>
</evidence>
<dbReference type="Gene3D" id="3.40.50.720">
    <property type="entry name" value="NAD(P)-binding Rossmann-like Domain"/>
    <property type="match status" value="2"/>
</dbReference>
<proteinExistence type="inferred from homology"/>
<gene>
    <name evidence="2" type="ORF">CC78DRAFT_554135</name>
</gene>
<dbReference type="Proteomes" id="UP000800093">
    <property type="component" value="Unassembled WGS sequence"/>
</dbReference>
<keyword evidence="3" id="KW-1185">Reference proteome</keyword>
<evidence type="ECO:0000313" key="2">
    <source>
        <dbReference type="EMBL" id="KAF2263273.1"/>
    </source>
</evidence>
<dbReference type="InterPro" id="IPR036291">
    <property type="entry name" value="NAD(P)-bd_dom_sf"/>
</dbReference>
<dbReference type="GO" id="GO:0048038">
    <property type="term" value="F:quinone binding"/>
    <property type="evidence" value="ECO:0007669"/>
    <property type="project" value="TreeGrafter"/>
</dbReference>
<comment type="caution">
    <text evidence="2">The sequence shown here is derived from an EMBL/GenBank/DDBJ whole genome shotgun (WGS) entry which is preliminary data.</text>
</comment>